<dbReference type="Gene3D" id="1.10.287.10">
    <property type="entry name" value="S15/NS1, RNA-binding"/>
    <property type="match status" value="1"/>
</dbReference>
<dbReference type="STRING" id="71717.A0A4Y7T6G4"/>
<gene>
    <name evidence="5" type="ORF">FA13DRAFT_1793059</name>
</gene>
<protein>
    <recommendedName>
        <fullName evidence="7">S15/NS1 RNA-binding domain-containing protein</fullName>
    </recommendedName>
</protein>
<keyword evidence="6" id="KW-1185">Reference proteome</keyword>
<dbReference type="SUPFAM" id="SSF47060">
    <property type="entry name" value="S15/NS1 RNA-binding domain"/>
    <property type="match status" value="1"/>
</dbReference>
<evidence type="ECO:0000256" key="2">
    <source>
        <dbReference type="ARBA" id="ARBA00022980"/>
    </source>
</evidence>
<dbReference type="AlphaFoldDB" id="A0A4Y7T6G4"/>
<dbReference type="GO" id="GO:1990904">
    <property type="term" value="C:ribonucleoprotein complex"/>
    <property type="evidence" value="ECO:0007669"/>
    <property type="project" value="UniProtKB-KW"/>
</dbReference>
<keyword evidence="3 4" id="KW-0687">Ribonucleoprotein</keyword>
<accession>A0A4Y7T6G4</accession>
<dbReference type="PROSITE" id="PS00362">
    <property type="entry name" value="RIBOSOMAL_S15"/>
    <property type="match status" value="1"/>
</dbReference>
<evidence type="ECO:0008006" key="7">
    <source>
        <dbReference type="Google" id="ProtNLM"/>
    </source>
</evidence>
<evidence type="ECO:0000313" key="5">
    <source>
        <dbReference type="EMBL" id="TEB29763.1"/>
    </source>
</evidence>
<name>A0A4Y7T6G4_COPMI</name>
<dbReference type="Proteomes" id="UP000298030">
    <property type="component" value="Unassembled WGS sequence"/>
</dbReference>
<dbReference type="EMBL" id="QPFP01000026">
    <property type="protein sequence ID" value="TEB29763.1"/>
    <property type="molecule type" value="Genomic_DNA"/>
</dbReference>
<dbReference type="InterPro" id="IPR005290">
    <property type="entry name" value="Ribosomal_uS15_bac-type"/>
</dbReference>
<dbReference type="PANTHER" id="PTHR23321:SF26">
    <property type="entry name" value="SMALL RIBOSOMAL SUBUNIT PROTEIN US15M"/>
    <property type="match status" value="1"/>
</dbReference>
<dbReference type="SMART" id="SM01387">
    <property type="entry name" value="Ribosomal_S15"/>
    <property type="match status" value="1"/>
</dbReference>
<dbReference type="GO" id="GO:0005840">
    <property type="term" value="C:ribosome"/>
    <property type="evidence" value="ECO:0007669"/>
    <property type="project" value="UniProtKB-KW"/>
</dbReference>
<dbReference type="InterPro" id="IPR000589">
    <property type="entry name" value="Ribosomal_uS15"/>
</dbReference>
<dbReference type="GO" id="GO:0006412">
    <property type="term" value="P:translation"/>
    <property type="evidence" value="ECO:0007669"/>
    <property type="project" value="InterPro"/>
</dbReference>
<dbReference type="GO" id="GO:0003735">
    <property type="term" value="F:structural constituent of ribosome"/>
    <property type="evidence" value="ECO:0007669"/>
    <property type="project" value="InterPro"/>
</dbReference>
<dbReference type="Pfam" id="PF00312">
    <property type="entry name" value="Ribosomal_S15"/>
    <property type="match status" value="1"/>
</dbReference>
<evidence type="ECO:0000256" key="4">
    <source>
        <dbReference type="RuleBase" id="RU003919"/>
    </source>
</evidence>
<evidence type="ECO:0000256" key="3">
    <source>
        <dbReference type="ARBA" id="ARBA00023274"/>
    </source>
</evidence>
<evidence type="ECO:0000256" key="1">
    <source>
        <dbReference type="ARBA" id="ARBA00008434"/>
    </source>
</evidence>
<comment type="caution">
    <text evidence="5">The sequence shown here is derived from an EMBL/GenBank/DDBJ whole genome shotgun (WGS) entry which is preliminary data.</text>
</comment>
<dbReference type="OrthoDB" id="441444at2759"/>
<dbReference type="InterPro" id="IPR009068">
    <property type="entry name" value="uS15_NS1_RNA-bd_sf"/>
</dbReference>
<evidence type="ECO:0000313" key="6">
    <source>
        <dbReference type="Proteomes" id="UP000298030"/>
    </source>
</evidence>
<keyword evidence="2 4" id="KW-0689">Ribosomal protein</keyword>
<organism evidence="5 6">
    <name type="scientific">Coprinellus micaceus</name>
    <name type="common">Glistening ink-cap mushroom</name>
    <name type="synonym">Coprinus micaceus</name>
    <dbReference type="NCBI Taxonomy" id="71717"/>
    <lineage>
        <taxon>Eukaryota</taxon>
        <taxon>Fungi</taxon>
        <taxon>Dikarya</taxon>
        <taxon>Basidiomycota</taxon>
        <taxon>Agaricomycotina</taxon>
        <taxon>Agaricomycetes</taxon>
        <taxon>Agaricomycetidae</taxon>
        <taxon>Agaricales</taxon>
        <taxon>Agaricineae</taxon>
        <taxon>Psathyrellaceae</taxon>
        <taxon>Coprinellus</taxon>
    </lineage>
</organism>
<dbReference type="GO" id="GO:0005737">
    <property type="term" value="C:cytoplasm"/>
    <property type="evidence" value="ECO:0007669"/>
    <property type="project" value="UniProtKB-ARBA"/>
</dbReference>
<sequence>MFRSFLPTLSKGFHTSPSALAGPRKQASGTIRKQNVILQAKRAKDAVADRPSVVLGTRPSEEAVKWPSCDLAKVLVDEEVLFSATSSSSASSSSQTASSSTLHVVESSVGEVLIPAQPAFGVAAVEADLLFNELPRISAEARNLLPPPVGAAVSSDKVQQFERFAEQERQKVENFAKVVDLRNANAAGIAFENRRRIIEAFSTPENPFDPGRAEVQAALKTYQIRKLWTHLIAYKRDVGNRLGLRKLVHQRAKILRYLRQHEPRPLRNRLGTTSSRARVG</sequence>
<reference evidence="5 6" key="1">
    <citation type="journal article" date="2019" name="Nat. Ecol. Evol.">
        <title>Megaphylogeny resolves global patterns of mushroom evolution.</title>
        <authorList>
            <person name="Varga T."/>
            <person name="Krizsan K."/>
            <person name="Foldi C."/>
            <person name="Dima B."/>
            <person name="Sanchez-Garcia M."/>
            <person name="Sanchez-Ramirez S."/>
            <person name="Szollosi G.J."/>
            <person name="Szarkandi J.G."/>
            <person name="Papp V."/>
            <person name="Albert L."/>
            <person name="Andreopoulos W."/>
            <person name="Angelini C."/>
            <person name="Antonin V."/>
            <person name="Barry K.W."/>
            <person name="Bougher N.L."/>
            <person name="Buchanan P."/>
            <person name="Buyck B."/>
            <person name="Bense V."/>
            <person name="Catcheside P."/>
            <person name="Chovatia M."/>
            <person name="Cooper J."/>
            <person name="Damon W."/>
            <person name="Desjardin D."/>
            <person name="Finy P."/>
            <person name="Geml J."/>
            <person name="Haridas S."/>
            <person name="Hughes K."/>
            <person name="Justo A."/>
            <person name="Karasinski D."/>
            <person name="Kautmanova I."/>
            <person name="Kiss B."/>
            <person name="Kocsube S."/>
            <person name="Kotiranta H."/>
            <person name="LaButti K.M."/>
            <person name="Lechner B.E."/>
            <person name="Liimatainen K."/>
            <person name="Lipzen A."/>
            <person name="Lukacs Z."/>
            <person name="Mihaltcheva S."/>
            <person name="Morgado L.N."/>
            <person name="Niskanen T."/>
            <person name="Noordeloos M.E."/>
            <person name="Ohm R.A."/>
            <person name="Ortiz-Santana B."/>
            <person name="Ovrebo C."/>
            <person name="Racz N."/>
            <person name="Riley R."/>
            <person name="Savchenko A."/>
            <person name="Shiryaev A."/>
            <person name="Soop K."/>
            <person name="Spirin V."/>
            <person name="Szebenyi C."/>
            <person name="Tomsovsky M."/>
            <person name="Tulloss R.E."/>
            <person name="Uehling J."/>
            <person name="Grigoriev I.V."/>
            <person name="Vagvolgyi C."/>
            <person name="Papp T."/>
            <person name="Martin F.M."/>
            <person name="Miettinen O."/>
            <person name="Hibbett D.S."/>
            <person name="Nagy L.G."/>
        </authorList>
    </citation>
    <scope>NUCLEOTIDE SEQUENCE [LARGE SCALE GENOMIC DNA]</scope>
    <source>
        <strain evidence="5 6">FP101781</strain>
    </source>
</reference>
<comment type="similarity">
    <text evidence="1 4">Belongs to the universal ribosomal protein uS15 family.</text>
</comment>
<dbReference type="PANTHER" id="PTHR23321">
    <property type="entry name" value="RIBOSOMAL PROTEIN S15, BACTERIAL AND ORGANELLAR"/>
    <property type="match status" value="1"/>
</dbReference>
<proteinExistence type="inferred from homology"/>